<name>A0A7Y0A085_9BURK</name>
<dbReference type="Pfam" id="PF07377">
    <property type="entry name" value="DUF1493"/>
    <property type="match status" value="1"/>
</dbReference>
<accession>A0A7Y0A085</accession>
<proteinExistence type="predicted"/>
<evidence type="ECO:0000313" key="2">
    <source>
        <dbReference type="Proteomes" id="UP000583127"/>
    </source>
</evidence>
<keyword evidence="2" id="KW-1185">Reference proteome</keyword>
<dbReference type="InterPro" id="IPR010862">
    <property type="entry name" value="DUF1493"/>
</dbReference>
<comment type="caution">
    <text evidence="1">The sequence shown here is derived from an EMBL/GenBank/DDBJ whole genome shotgun (WGS) entry which is preliminary data.</text>
</comment>
<dbReference type="AlphaFoldDB" id="A0A7Y0A085"/>
<sequence length="119" mass="14168">MTSRTWADLEKFIREETGISDRKPVERNLDVVFDLGQEGDEADEFMGKFFERFEIEVGDYDFGLYFMMEGEGLLYHLFRKFIRRKPHTFRREVLTVGMLYNVILKGKWECDAISEGKYS</sequence>
<reference evidence="1 2" key="1">
    <citation type="submission" date="2020-04" db="EMBL/GenBank/DDBJ databases">
        <title>Paraburkholderia sp. G-4-1-8 isolated from soil.</title>
        <authorList>
            <person name="Dahal R.H."/>
        </authorList>
    </citation>
    <scope>NUCLEOTIDE SEQUENCE [LARGE SCALE GENOMIC DNA]</scope>
    <source>
        <strain evidence="1 2">G-4-1-8</strain>
    </source>
</reference>
<protein>
    <submittedName>
        <fullName evidence="1">DUF1493 family protein</fullName>
    </submittedName>
</protein>
<evidence type="ECO:0000313" key="1">
    <source>
        <dbReference type="EMBL" id="NML34091.1"/>
    </source>
</evidence>
<organism evidence="1 2">
    <name type="scientific">Paraburkholderia antibiotica</name>
    <dbReference type="NCBI Taxonomy" id="2728839"/>
    <lineage>
        <taxon>Bacteria</taxon>
        <taxon>Pseudomonadati</taxon>
        <taxon>Pseudomonadota</taxon>
        <taxon>Betaproteobacteria</taxon>
        <taxon>Burkholderiales</taxon>
        <taxon>Burkholderiaceae</taxon>
        <taxon>Paraburkholderia</taxon>
    </lineage>
</organism>
<dbReference type="EMBL" id="JABBFZ010000018">
    <property type="protein sequence ID" value="NML34091.1"/>
    <property type="molecule type" value="Genomic_DNA"/>
</dbReference>
<gene>
    <name evidence="1" type="ORF">HHL14_25085</name>
</gene>
<dbReference type="RefSeq" id="WP_169500279.1">
    <property type="nucleotide sequence ID" value="NZ_JABBFZ010000018.1"/>
</dbReference>
<dbReference type="Proteomes" id="UP000583127">
    <property type="component" value="Unassembled WGS sequence"/>
</dbReference>